<comment type="caution">
    <text evidence="2">The sequence shown here is derived from an EMBL/GenBank/DDBJ whole genome shotgun (WGS) entry which is preliminary data.</text>
</comment>
<accession>A0A5B7GAK3</accession>
<sequence>MRGCLQWRLLSLEECPPLHDGSGYPVYYRLWLPQDREEECPPLHDGSGYPVYYRLWLPQDREGQKREGCYRSNIMTGLLQRCELLRYGVRYKSTNTSFSDMKSGREYTSLEERSGLGYIGVFLERALGFFGGMCLGVLGVCLGALGVCLSVFESVGVCLGVCWDVFVGFGGVFGDLEGIWCVFAMF</sequence>
<keyword evidence="1" id="KW-0812">Transmembrane</keyword>
<keyword evidence="3" id="KW-1185">Reference proteome</keyword>
<reference evidence="2 3" key="1">
    <citation type="submission" date="2019-05" db="EMBL/GenBank/DDBJ databases">
        <title>Another draft genome of Portunus trituberculatus and its Hox gene families provides insights of decapod evolution.</title>
        <authorList>
            <person name="Jeong J.-H."/>
            <person name="Song I."/>
            <person name="Kim S."/>
            <person name="Choi T."/>
            <person name="Kim D."/>
            <person name="Ryu S."/>
            <person name="Kim W."/>
        </authorList>
    </citation>
    <scope>NUCLEOTIDE SEQUENCE [LARGE SCALE GENOMIC DNA]</scope>
    <source>
        <tissue evidence="2">Muscle</tissue>
    </source>
</reference>
<proteinExistence type="predicted"/>
<evidence type="ECO:0000313" key="3">
    <source>
        <dbReference type="Proteomes" id="UP000324222"/>
    </source>
</evidence>
<name>A0A5B7GAK3_PORTR</name>
<protein>
    <submittedName>
        <fullName evidence="2">Uncharacterized protein</fullName>
    </submittedName>
</protein>
<gene>
    <name evidence="2" type="ORF">E2C01_051054</name>
</gene>
<evidence type="ECO:0000256" key="1">
    <source>
        <dbReference type="SAM" id="Phobius"/>
    </source>
</evidence>
<keyword evidence="1" id="KW-1133">Transmembrane helix</keyword>
<keyword evidence="1" id="KW-0472">Membrane</keyword>
<dbReference type="EMBL" id="VSRR010014493">
    <property type="protein sequence ID" value="MPC57081.1"/>
    <property type="molecule type" value="Genomic_DNA"/>
</dbReference>
<feature type="transmembrane region" description="Helical" evidence="1">
    <location>
        <begin position="126"/>
        <end position="152"/>
    </location>
</feature>
<dbReference type="Proteomes" id="UP000324222">
    <property type="component" value="Unassembled WGS sequence"/>
</dbReference>
<organism evidence="2 3">
    <name type="scientific">Portunus trituberculatus</name>
    <name type="common">Swimming crab</name>
    <name type="synonym">Neptunus trituberculatus</name>
    <dbReference type="NCBI Taxonomy" id="210409"/>
    <lineage>
        <taxon>Eukaryota</taxon>
        <taxon>Metazoa</taxon>
        <taxon>Ecdysozoa</taxon>
        <taxon>Arthropoda</taxon>
        <taxon>Crustacea</taxon>
        <taxon>Multicrustacea</taxon>
        <taxon>Malacostraca</taxon>
        <taxon>Eumalacostraca</taxon>
        <taxon>Eucarida</taxon>
        <taxon>Decapoda</taxon>
        <taxon>Pleocyemata</taxon>
        <taxon>Brachyura</taxon>
        <taxon>Eubrachyura</taxon>
        <taxon>Portunoidea</taxon>
        <taxon>Portunidae</taxon>
        <taxon>Portuninae</taxon>
        <taxon>Portunus</taxon>
    </lineage>
</organism>
<dbReference type="AlphaFoldDB" id="A0A5B7GAK3"/>
<evidence type="ECO:0000313" key="2">
    <source>
        <dbReference type="EMBL" id="MPC57081.1"/>
    </source>
</evidence>